<dbReference type="SUPFAM" id="SSF101898">
    <property type="entry name" value="NHL repeat"/>
    <property type="match status" value="1"/>
</dbReference>
<dbReference type="GO" id="GO:0005576">
    <property type="term" value="C:extracellular region"/>
    <property type="evidence" value="ECO:0007669"/>
    <property type="project" value="UniProtKB-SubCell"/>
</dbReference>
<accession>A0A194PXR1</accession>
<feature type="chain" id="PRO_5008263829" evidence="6">
    <location>
        <begin position="23"/>
        <end position="1218"/>
    </location>
</feature>
<evidence type="ECO:0000256" key="1">
    <source>
        <dbReference type="ARBA" id="ARBA00004613"/>
    </source>
</evidence>
<dbReference type="STRING" id="66420.A0A194PXR1"/>
<dbReference type="EMBL" id="KQ459586">
    <property type="protein sequence ID" value="KPI97813.1"/>
    <property type="molecule type" value="Genomic_DNA"/>
</dbReference>
<dbReference type="Gene3D" id="2.120.10.30">
    <property type="entry name" value="TolB, C-terminal domain"/>
    <property type="match status" value="1"/>
</dbReference>
<feature type="signal peptide" evidence="6">
    <location>
        <begin position="1"/>
        <end position="22"/>
    </location>
</feature>
<feature type="region of interest" description="Disordered" evidence="5">
    <location>
        <begin position="129"/>
        <end position="157"/>
    </location>
</feature>
<keyword evidence="4 6" id="KW-0732">Signal</keyword>
<comment type="subcellular location">
    <subcellularLocation>
        <location evidence="1">Secreted</location>
    </subcellularLocation>
</comment>
<dbReference type="Pfam" id="PF03022">
    <property type="entry name" value="MRJP"/>
    <property type="match status" value="1"/>
</dbReference>
<proteinExistence type="inferred from homology"/>
<dbReference type="InterPro" id="IPR017996">
    <property type="entry name" value="MRJP/yellow-related"/>
</dbReference>
<evidence type="ECO:0000256" key="4">
    <source>
        <dbReference type="ARBA" id="ARBA00022729"/>
    </source>
</evidence>
<evidence type="ECO:0000313" key="8">
    <source>
        <dbReference type="Proteomes" id="UP000053268"/>
    </source>
</evidence>
<name>A0A194PXR1_PAPXU</name>
<dbReference type="Proteomes" id="UP000053268">
    <property type="component" value="Unassembled WGS sequence"/>
</dbReference>
<dbReference type="AlphaFoldDB" id="A0A194PXR1"/>
<dbReference type="PANTHER" id="PTHR10009:SF11">
    <property type="entry name" value="RH54244P"/>
    <property type="match status" value="1"/>
</dbReference>
<organism evidence="7 8">
    <name type="scientific">Papilio xuthus</name>
    <name type="common">Asian swallowtail butterfly</name>
    <dbReference type="NCBI Taxonomy" id="66420"/>
    <lineage>
        <taxon>Eukaryota</taxon>
        <taxon>Metazoa</taxon>
        <taxon>Ecdysozoa</taxon>
        <taxon>Arthropoda</taxon>
        <taxon>Hexapoda</taxon>
        <taxon>Insecta</taxon>
        <taxon>Pterygota</taxon>
        <taxon>Neoptera</taxon>
        <taxon>Endopterygota</taxon>
        <taxon>Lepidoptera</taxon>
        <taxon>Glossata</taxon>
        <taxon>Ditrysia</taxon>
        <taxon>Papilionoidea</taxon>
        <taxon>Papilionidae</taxon>
        <taxon>Papilioninae</taxon>
        <taxon>Papilio</taxon>
    </lineage>
</organism>
<feature type="region of interest" description="Disordered" evidence="5">
    <location>
        <begin position="710"/>
        <end position="782"/>
    </location>
</feature>
<gene>
    <name evidence="7" type="ORF">RR46_10934</name>
</gene>
<evidence type="ECO:0000256" key="6">
    <source>
        <dbReference type="SAM" id="SignalP"/>
    </source>
</evidence>
<sequence length="1218" mass="140332">MYSRIVIVALLVLLVHQNVVDARKQRKTKQPTETESPVPQPSVLTYSTFGFNDVASRDGFVPTSPEYSNHHNKYEESSKKLYAPAFPSAPDPDFTSNSQSLNGEPFTNAEGGQQSNMVQFNPASFYRSSNVKSEDGINKNSDGEYNRGSENNNNPVYGTKINYNNRTISFNGYNNSEVVNNEPYNNYKYSNYDNSQYYNDKNPLHVGSVNSNQNLYDYTTYPPQEIENLMKAAPVSSQGSLNFPKVLEYTNTKQYDTLETENKYSPVMSKPLETFNSLANTGSDDILSSYEDKANKLIKISPGFKNVLKNNIEIASKDVPTSYQSFANKYANSKYNAKSKKLDYDYKDFRKNKLWASDNNDKNHPNNNLKGYEYANNFSSTSYKFDDNKHKTQYNSNTDELISLSSNNIGYSNYHFPQNDYSNIKSTPGIKHLYTDIRESLTPNNGNSYSASEDYLNKFKNLYGTVPASSTNWGNIFKNTDYSSYKTHNYKPTQEAEENYEYVHIPKRPNNYRFEKDSDSIANDWSAYSKKHNHEWNKEKYNNRFKSEEDLLGLRNHDTSHPSYLPTFQYHGNEDSDESFKEAVEKWREDYIKTKYRDTPNYDYEASEAKHVHSVNPYQIEVPHPVIVPVPQPYPVRVPVAKPVAVPVMHEVAVPIEKPVPYPVYKKVPYPVEKLVPVPVVKQVPVPVVKPYPVAVPQVRPVFHHSRPSAYREEYDDHEDDDYFPRPESSNIVYNKRPKSPRSRQRRPSRMSHQERSKNRRPQRRPNSSRERDQHRYVKPSSEYNRYRYHDNDFEDDHDHNDYFTYYITMRAISIALVFAALSACQAATPELRFEWKVVDYVWESPAQREKAITEKQFLPANNLPLGLGRWKNKLFITVPRWKSGVASSLNYVDLDGPSDQPLKAYPSLKDNLVPDRATELPSNSSIISVFRVYVDPCDRLWVMDSGLADIYGIGNQVAGPSLVIFDLNTDQLLHRYFFKVKDMKEDSFFANVVVDVDKNSCDNAFAYVPDLGGYGVVVYSLKQDDSWRVAHHYFHFEPLAGSYKVGGIEFHWTDGVFGLALSEPRENGYRTMFFHAFSSTKEFCVSTELLRNYTHIDKSEAFNDFKLLGDRGERTQASASFYDEKNRVLFYTQVNRDGVGCWNSNKPYTPENNPLLFSDPELFEFPNDLKVDDEGTLWVLSDKLPRFLYKSLDANQGNYRIFSINTSEAIKGTACEA</sequence>
<evidence type="ECO:0000313" key="7">
    <source>
        <dbReference type="EMBL" id="KPI97813.1"/>
    </source>
</evidence>
<feature type="compositionally biased region" description="Basic residues" evidence="5">
    <location>
        <begin position="736"/>
        <end position="750"/>
    </location>
</feature>
<protein>
    <submittedName>
        <fullName evidence="7">Protein yellow</fullName>
    </submittedName>
</protein>
<feature type="region of interest" description="Disordered" evidence="5">
    <location>
        <begin position="83"/>
        <end position="114"/>
    </location>
</feature>
<dbReference type="PANTHER" id="PTHR10009">
    <property type="entry name" value="PROTEIN YELLOW-RELATED"/>
    <property type="match status" value="1"/>
</dbReference>
<comment type="similarity">
    <text evidence="2">Belongs to the major royal jelly protein family.</text>
</comment>
<keyword evidence="3" id="KW-0964">Secreted</keyword>
<evidence type="ECO:0000256" key="2">
    <source>
        <dbReference type="ARBA" id="ARBA00009127"/>
    </source>
</evidence>
<evidence type="ECO:0000256" key="3">
    <source>
        <dbReference type="ARBA" id="ARBA00022525"/>
    </source>
</evidence>
<feature type="compositionally biased region" description="Low complexity" evidence="5">
    <location>
        <begin position="83"/>
        <end position="94"/>
    </location>
</feature>
<feature type="compositionally biased region" description="Polar residues" evidence="5">
    <location>
        <begin position="148"/>
        <end position="157"/>
    </location>
</feature>
<dbReference type="InterPro" id="IPR011042">
    <property type="entry name" value="6-blade_b-propeller_TolB-like"/>
</dbReference>
<reference evidence="7 8" key="1">
    <citation type="journal article" date="2015" name="Nat. Commun.">
        <title>Outbred genome sequencing and CRISPR/Cas9 gene editing in butterflies.</title>
        <authorList>
            <person name="Li X."/>
            <person name="Fan D."/>
            <person name="Zhang W."/>
            <person name="Liu G."/>
            <person name="Zhang L."/>
            <person name="Zhao L."/>
            <person name="Fang X."/>
            <person name="Chen L."/>
            <person name="Dong Y."/>
            <person name="Chen Y."/>
            <person name="Ding Y."/>
            <person name="Zhao R."/>
            <person name="Feng M."/>
            <person name="Zhu Y."/>
            <person name="Feng Y."/>
            <person name="Jiang X."/>
            <person name="Zhu D."/>
            <person name="Xiang H."/>
            <person name="Feng X."/>
            <person name="Li S."/>
            <person name="Wang J."/>
            <person name="Zhang G."/>
            <person name="Kronforst M.R."/>
            <person name="Wang W."/>
        </authorList>
    </citation>
    <scope>NUCLEOTIDE SEQUENCE [LARGE SCALE GENOMIC DNA]</scope>
    <source>
        <strain evidence="7">Ya'a_city_454_Px</strain>
        <tissue evidence="7">Whole body</tissue>
    </source>
</reference>
<keyword evidence="8" id="KW-1185">Reference proteome</keyword>
<feature type="compositionally biased region" description="Basic and acidic residues" evidence="5">
    <location>
        <begin position="132"/>
        <end position="147"/>
    </location>
</feature>
<evidence type="ECO:0000256" key="5">
    <source>
        <dbReference type="SAM" id="MobiDB-lite"/>
    </source>
</evidence>